<evidence type="ECO:0000259" key="1">
    <source>
        <dbReference type="Pfam" id="PF17906"/>
    </source>
</evidence>
<comment type="caution">
    <text evidence="3">The sequence shown here is derived from an EMBL/GenBank/DDBJ whole genome shotgun (WGS) entry which is preliminary data.</text>
</comment>
<dbReference type="AlphaFoldDB" id="A0A4Y2WCT4"/>
<protein>
    <recommendedName>
        <fullName evidence="1">Mos1 transposase HTH domain-containing protein</fullName>
    </recommendedName>
</protein>
<gene>
    <name evidence="2" type="ORF">AVEN_150750_1</name>
    <name evidence="3" type="ORF">AVEN_218451_1</name>
</gene>
<dbReference type="EMBL" id="BGPR01058983">
    <property type="protein sequence ID" value="GBO35069.1"/>
    <property type="molecule type" value="Genomic_DNA"/>
</dbReference>
<dbReference type="EMBL" id="BGPR01058981">
    <property type="protein sequence ID" value="GBO35068.1"/>
    <property type="molecule type" value="Genomic_DNA"/>
</dbReference>
<dbReference type="Pfam" id="PF17906">
    <property type="entry name" value="HTH_48"/>
    <property type="match status" value="1"/>
</dbReference>
<evidence type="ECO:0000313" key="3">
    <source>
        <dbReference type="EMBL" id="GBO35069.1"/>
    </source>
</evidence>
<proteinExistence type="predicted"/>
<sequence length="109" mass="12538">MDSSRSAQRAVIQFLRAEGKHASQIYHRIKEVHGGQYLPRCTIFRWCQRFEAGRVNIKDFPRPALAHVVTNSATFLRWMSSCSKGTGHFIIHKMIGYGNVCSQRVPKYL</sequence>
<keyword evidence="4" id="KW-1185">Reference proteome</keyword>
<feature type="domain" description="Mos1 transposase HTH" evidence="1">
    <location>
        <begin position="7"/>
        <end position="53"/>
    </location>
</feature>
<dbReference type="InterPro" id="IPR041426">
    <property type="entry name" value="Mos1_HTH"/>
</dbReference>
<name>A0A4Y2WCT4_ARAVE</name>
<dbReference type="Proteomes" id="UP000499080">
    <property type="component" value="Unassembled WGS sequence"/>
</dbReference>
<evidence type="ECO:0000313" key="2">
    <source>
        <dbReference type="EMBL" id="GBO35068.1"/>
    </source>
</evidence>
<organism evidence="3 4">
    <name type="scientific">Araneus ventricosus</name>
    <name type="common">Orbweaver spider</name>
    <name type="synonym">Epeira ventricosa</name>
    <dbReference type="NCBI Taxonomy" id="182803"/>
    <lineage>
        <taxon>Eukaryota</taxon>
        <taxon>Metazoa</taxon>
        <taxon>Ecdysozoa</taxon>
        <taxon>Arthropoda</taxon>
        <taxon>Chelicerata</taxon>
        <taxon>Arachnida</taxon>
        <taxon>Araneae</taxon>
        <taxon>Araneomorphae</taxon>
        <taxon>Entelegynae</taxon>
        <taxon>Araneoidea</taxon>
        <taxon>Araneidae</taxon>
        <taxon>Araneus</taxon>
    </lineage>
</organism>
<reference evidence="3 4" key="1">
    <citation type="journal article" date="2019" name="Sci. Rep.">
        <title>Orb-weaving spider Araneus ventricosus genome elucidates the spidroin gene catalogue.</title>
        <authorList>
            <person name="Kono N."/>
            <person name="Nakamura H."/>
            <person name="Ohtoshi R."/>
            <person name="Moran D.A.P."/>
            <person name="Shinohara A."/>
            <person name="Yoshida Y."/>
            <person name="Fujiwara M."/>
            <person name="Mori M."/>
            <person name="Tomita M."/>
            <person name="Arakawa K."/>
        </authorList>
    </citation>
    <scope>NUCLEOTIDE SEQUENCE [LARGE SCALE GENOMIC DNA]</scope>
</reference>
<accession>A0A4Y2WCT4</accession>
<evidence type="ECO:0000313" key="4">
    <source>
        <dbReference type="Proteomes" id="UP000499080"/>
    </source>
</evidence>
<dbReference type="OrthoDB" id="6118231at2759"/>